<proteinExistence type="predicted"/>
<dbReference type="RefSeq" id="WP_016114767.1">
    <property type="nucleotide sequence ID" value="NZ_CP189809.1"/>
</dbReference>
<evidence type="ECO:0000313" key="2">
    <source>
        <dbReference type="Proteomes" id="UP000195321"/>
    </source>
</evidence>
<dbReference type="EMBL" id="MWPX01000067">
    <property type="protein sequence ID" value="OUM46014.1"/>
    <property type="molecule type" value="Genomic_DNA"/>
</dbReference>
<sequence>MKEHDLDRGLDRFDPDFGIARAWQRLEKGIHHENDIELPKHEYFESRFEGIFKTNYRTAHDRTVDSGRPWESPETEPMVPFDEHLKIPLDKAFD</sequence>
<organism evidence="1 2">
    <name type="scientific">Bacillus pseudomycoides</name>
    <dbReference type="NCBI Taxonomy" id="64104"/>
    <lineage>
        <taxon>Bacteria</taxon>
        <taxon>Bacillati</taxon>
        <taxon>Bacillota</taxon>
        <taxon>Bacilli</taxon>
        <taxon>Bacillales</taxon>
        <taxon>Bacillaceae</taxon>
        <taxon>Bacillus</taxon>
        <taxon>Bacillus cereus group</taxon>
    </lineage>
</organism>
<evidence type="ECO:0000313" key="1">
    <source>
        <dbReference type="EMBL" id="OUM46014.1"/>
    </source>
</evidence>
<dbReference type="Proteomes" id="UP000195321">
    <property type="component" value="Unassembled WGS sequence"/>
</dbReference>
<dbReference type="AlphaFoldDB" id="A0A1Y3M8H9"/>
<name>A0A1Y3M8H9_9BACI</name>
<comment type="caution">
    <text evidence="1">The sequence shown here is derived from an EMBL/GenBank/DDBJ whole genome shotgun (WGS) entry which is preliminary data.</text>
</comment>
<protein>
    <submittedName>
        <fullName evidence="1">Uncharacterized protein</fullName>
    </submittedName>
</protein>
<reference evidence="1 2" key="1">
    <citation type="submission" date="2017-02" db="EMBL/GenBank/DDBJ databases">
        <title>Bacillus pseudomycoides isolate FSL K6-0042.</title>
        <authorList>
            <person name="Kovac J."/>
        </authorList>
    </citation>
    <scope>NUCLEOTIDE SEQUENCE [LARGE SCALE GENOMIC DNA]</scope>
    <source>
        <strain evidence="1 2">FSL K6-0042</strain>
    </source>
</reference>
<accession>A0A1Y3M8H9</accession>
<gene>
    <name evidence="1" type="ORF">BW425_26160</name>
</gene>